<dbReference type="Proteomes" id="UP000067399">
    <property type="component" value="Chromosome"/>
</dbReference>
<keyword evidence="2" id="KW-1185">Reference proteome</keyword>
<accession>A0A0P0UTI3</accession>
<dbReference type="InterPro" id="IPR018247">
    <property type="entry name" value="EF_Hand_1_Ca_BS"/>
</dbReference>
<organism evidence="1 2">
    <name type="scientific">endosymbiont of Bathymodiolus septemdierum str. Myojin knoll</name>
    <dbReference type="NCBI Taxonomy" id="1303921"/>
    <lineage>
        <taxon>Bacteria</taxon>
        <taxon>Pseudomonadati</taxon>
        <taxon>Pseudomonadota</taxon>
        <taxon>Gammaproteobacteria</taxon>
        <taxon>sulfur-oxidizing symbionts</taxon>
    </lineage>
</organism>
<dbReference type="KEGG" id="ebh:BSEPE_1388"/>
<dbReference type="RefSeq" id="WP_066045544.1">
    <property type="nucleotide sequence ID" value="NZ_AP013042.1"/>
</dbReference>
<evidence type="ECO:0000313" key="1">
    <source>
        <dbReference type="EMBL" id="BAS68369.1"/>
    </source>
</evidence>
<reference evidence="1 2" key="2">
    <citation type="journal article" date="2016" name="ISME J.">
        <title>Heterogeneous composition of key metabolic gene clusters in a vent mussel symbiont population.</title>
        <authorList>
            <person name="Ikuta T."/>
            <person name="Takaki Y."/>
            <person name="Nagai Y."/>
            <person name="Shimamura S."/>
            <person name="Tsuda M."/>
            <person name="Kawagucci S."/>
            <person name="Aoki Y."/>
            <person name="Inoue K."/>
            <person name="Teruya M."/>
            <person name="Satou K."/>
            <person name="Teruya K."/>
            <person name="Shimoji M."/>
            <person name="Tamotsu H."/>
            <person name="Hirano T."/>
            <person name="Maruyama T."/>
            <person name="Yoshida T."/>
        </authorList>
    </citation>
    <scope>NUCLEOTIDE SEQUENCE [LARGE SCALE GENOMIC DNA]</scope>
    <source>
        <strain evidence="1 2">Myojin Knoll</strain>
    </source>
</reference>
<dbReference type="PROSITE" id="PS00018">
    <property type="entry name" value="EF_HAND_1"/>
    <property type="match status" value="1"/>
</dbReference>
<reference evidence="1 2" key="1">
    <citation type="journal article" date="2000" name="Mar. Ecol. Prog. Ser.">
        <title>Phylogenetic characterization of endosymbionts in three hydrothermal vent mussels: influence on host distributions.</title>
        <authorList>
            <person name="Fujiwara Y."/>
            <person name="Takai K."/>
            <person name="Uematsu K."/>
            <person name="Tsuchida S."/>
            <person name="Hunt J.C."/>
            <person name="Hashimoto J."/>
        </authorList>
    </citation>
    <scope>NUCLEOTIDE SEQUENCE [LARGE SCALE GENOMIC DNA]</scope>
    <source>
        <strain evidence="1 2">Myojin Knoll</strain>
    </source>
</reference>
<protein>
    <submittedName>
        <fullName evidence="1">Uncharacterized protein</fullName>
    </submittedName>
</protein>
<proteinExistence type="predicted"/>
<dbReference type="STRING" id="1303921.BSEPE_1388"/>
<sequence length="208" mass="24389">MVWYKNSITEDNKAELHKLACQGERKSNSPWHIINLYNCEENTLFIPYQLWSGADWNGDKNSACMHKANTSFYVNENSGTTIKGPKKWLNPKTNQEIEVWFREKMNGSKQQFFTCNEKGIGRVYDSRRGGRYYKLGRCKFPAGFGWSIGVQRKCKSTMIEIIKIDLNSDNDLSAIEFKWWYKNKKGKHIHDHTYRYEAGYGSTNAWKQ</sequence>
<evidence type="ECO:0000313" key="2">
    <source>
        <dbReference type="Proteomes" id="UP000067399"/>
    </source>
</evidence>
<gene>
    <name evidence="1" type="ORF">BSEPE_1388</name>
</gene>
<dbReference type="AlphaFoldDB" id="A0A0P0UTI3"/>
<name>A0A0P0UTI3_9GAMM</name>
<dbReference type="OrthoDB" id="8480212at2"/>
<dbReference type="EMBL" id="AP013042">
    <property type="protein sequence ID" value="BAS68369.1"/>
    <property type="molecule type" value="Genomic_DNA"/>
</dbReference>